<dbReference type="EMBL" id="FNKL01000002">
    <property type="protein sequence ID" value="SDQ29329.1"/>
    <property type="molecule type" value="Genomic_DNA"/>
</dbReference>
<dbReference type="STRING" id="311333.SAMN05421664_1010"/>
<keyword evidence="2" id="KW-1185">Reference proteome</keyword>
<dbReference type="RefSeq" id="WP_089754295.1">
    <property type="nucleotide sequence ID" value="NZ_FNKL01000002.1"/>
</dbReference>
<dbReference type="AlphaFoldDB" id="A0A1H0ZPQ0"/>
<reference evidence="2" key="1">
    <citation type="submission" date="2016-10" db="EMBL/GenBank/DDBJ databases">
        <authorList>
            <person name="Varghese N."/>
            <person name="Submissions S."/>
        </authorList>
    </citation>
    <scope>NUCLEOTIDE SEQUENCE [LARGE SCALE GENOMIC DNA]</scope>
    <source>
        <strain evidence="2">DSM 17072</strain>
    </source>
</reference>
<organism evidence="1 2">
    <name type="scientific">Chryseobacterium soldanellicola</name>
    <dbReference type="NCBI Taxonomy" id="311333"/>
    <lineage>
        <taxon>Bacteria</taxon>
        <taxon>Pseudomonadati</taxon>
        <taxon>Bacteroidota</taxon>
        <taxon>Flavobacteriia</taxon>
        <taxon>Flavobacteriales</taxon>
        <taxon>Weeksellaceae</taxon>
        <taxon>Chryseobacterium group</taxon>
        <taxon>Chryseobacterium</taxon>
    </lineage>
</organism>
<evidence type="ECO:0000313" key="2">
    <source>
        <dbReference type="Proteomes" id="UP000199627"/>
    </source>
</evidence>
<dbReference type="Proteomes" id="UP000199627">
    <property type="component" value="Unassembled WGS sequence"/>
</dbReference>
<name>A0A1H0ZPQ0_9FLAO</name>
<protein>
    <submittedName>
        <fullName evidence="1">Uncharacterized protein</fullName>
    </submittedName>
</protein>
<gene>
    <name evidence="1" type="ORF">SAMN05421664_1010</name>
</gene>
<sequence>MKKQKLESLKGKKFDKQAMHTIKGGKIGFQDSIGDCTTLNMTKVMSTGEVKRDQDTDDSDWAC</sequence>
<accession>A0A1H0ZPQ0</accession>
<proteinExistence type="predicted"/>
<evidence type="ECO:0000313" key="1">
    <source>
        <dbReference type="EMBL" id="SDQ29329.1"/>
    </source>
</evidence>